<evidence type="ECO:0000313" key="2">
    <source>
        <dbReference type="EMBL" id="AEM71704.1"/>
    </source>
</evidence>
<dbReference type="Proteomes" id="UP000008908">
    <property type="component" value="Chromosome"/>
</dbReference>
<dbReference type="KEGG" id="mrs:Murru_2671"/>
<dbReference type="OrthoDB" id="1117240at2"/>
<proteinExistence type="predicted"/>
<dbReference type="PANTHER" id="PTHR40469:SF2">
    <property type="entry name" value="GALACTOSE-BINDING DOMAIN-LIKE SUPERFAMILY PROTEIN"/>
    <property type="match status" value="1"/>
</dbReference>
<organism evidence="2 3">
    <name type="scientific">Allomuricauda ruestringensis (strain DSM 13258 / CIP 107369 / LMG 19739 / B1)</name>
    <name type="common">Muricauda ruestringensis</name>
    <dbReference type="NCBI Taxonomy" id="886377"/>
    <lineage>
        <taxon>Bacteria</taxon>
        <taxon>Pseudomonadati</taxon>
        <taxon>Bacteroidota</taxon>
        <taxon>Flavobacteriia</taxon>
        <taxon>Flavobacteriales</taxon>
        <taxon>Flavobacteriaceae</taxon>
        <taxon>Flagellimonas</taxon>
    </lineage>
</organism>
<dbReference type="eggNOG" id="COG3828">
    <property type="taxonomic scope" value="Bacteria"/>
</dbReference>
<dbReference type="SUPFAM" id="SSF52317">
    <property type="entry name" value="Class I glutamine amidotransferase-like"/>
    <property type="match status" value="1"/>
</dbReference>
<protein>
    <recommendedName>
        <fullName evidence="1">ThuA-like domain-containing protein</fullName>
    </recommendedName>
</protein>
<dbReference type="PANTHER" id="PTHR40469">
    <property type="entry name" value="SECRETED GLYCOSYL HYDROLASE"/>
    <property type="match status" value="1"/>
</dbReference>
<dbReference type="STRING" id="886377.Murru_2671"/>
<evidence type="ECO:0000259" key="1">
    <source>
        <dbReference type="Pfam" id="PF06283"/>
    </source>
</evidence>
<dbReference type="InterPro" id="IPR029010">
    <property type="entry name" value="ThuA-like"/>
</dbReference>
<dbReference type="HOGENOM" id="CLU_871027_0_0_10"/>
<feature type="domain" description="ThuA-like" evidence="1">
    <location>
        <begin position="80"/>
        <end position="267"/>
    </location>
</feature>
<dbReference type="Gene3D" id="3.40.50.880">
    <property type="match status" value="1"/>
</dbReference>
<sequence>MKVYHSMKLIPSLSERSKGIATRFFVLFVLTFSLSTVLSAQIQNTSDVYESTNRPRALAVIGDRYHSPVHVRNGLMGPLALENIPVVYIENHKALTAEALNGVDLLIFLKDGQIWHNGYEQGSQVMWMTDEQQQAIYDFVNNGGGFLALHNSHGIYPPDGLYYEVFGGNYGGHPAPEEFMIRVEDKNHPITAGVEDFRTYDEQHMSKYYGEPDQLLLRNISDANKSAPAGWWREVGKGRFVYLAPGHTPEALGHPMMVRLIRNSVRWLTKQSDDK</sequence>
<dbReference type="Pfam" id="PF06283">
    <property type="entry name" value="ThuA"/>
    <property type="match status" value="1"/>
</dbReference>
<accession>G2PQR7</accession>
<dbReference type="AlphaFoldDB" id="G2PQR7"/>
<name>G2PQR7_ALLRU</name>
<evidence type="ECO:0000313" key="3">
    <source>
        <dbReference type="Proteomes" id="UP000008908"/>
    </source>
</evidence>
<dbReference type="EMBL" id="CP002999">
    <property type="protein sequence ID" value="AEM71704.1"/>
    <property type="molecule type" value="Genomic_DNA"/>
</dbReference>
<reference evidence="3" key="1">
    <citation type="submission" date="2011-08" db="EMBL/GenBank/DDBJ databases">
        <title>The complete genome of Muricauda ruestringensis DSM 13258.</title>
        <authorList>
            <person name="Lucas S."/>
            <person name="Han J."/>
            <person name="Lapidus A."/>
            <person name="Bruce D."/>
            <person name="Goodwin L."/>
            <person name="Pitluck S."/>
            <person name="Peters L."/>
            <person name="Kyrpides N."/>
            <person name="Mavromatis K."/>
            <person name="Ivanova N."/>
            <person name="Ovchinnikova G."/>
            <person name="Teshima H."/>
            <person name="Detter J.C."/>
            <person name="Tapia R."/>
            <person name="Han C."/>
            <person name="Land M."/>
            <person name="Hauser L."/>
            <person name="Markowitz V."/>
            <person name="Cheng J.-F."/>
            <person name="Hugenholtz P."/>
            <person name="Woyke T."/>
            <person name="Wu D."/>
            <person name="Spring S."/>
            <person name="Schroeder M."/>
            <person name="Brambilla E."/>
            <person name="Klenk H.-P."/>
            <person name="Eisen J.A."/>
        </authorList>
    </citation>
    <scope>NUCLEOTIDE SEQUENCE [LARGE SCALE GENOMIC DNA]</scope>
    <source>
        <strain evidence="3">DSM 13258 / LMG 19739 / B1</strain>
    </source>
</reference>
<keyword evidence="3" id="KW-1185">Reference proteome</keyword>
<reference evidence="2 3" key="2">
    <citation type="journal article" date="2012" name="Stand. Genomic Sci.">
        <title>Complete genome sequence of the facultatively anaerobic, appendaged bacterium Muricauda ruestringensis type strain (B1(T)).</title>
        <authorList>
            <person name="Huntemann M."/>
            <person name="Teshima H."/>
            <person name="Lapidus A."/>
            <person name="Nolan M."/>
            <person name="Lucas S."/>
            <person name="Hammon N."/>
            <person name="Deshpande S."/>
            <person name="Cheng J.F."/>
            <person name="Tapia R."/>
            <person name="Goodwin L.A."/>
            <person name="Pitluck S."/>
            <person name="Liolios K."/>
            <person name="Pagani I."/>
            <person name="Ivanova N."/>
            <person name="Mavromatis K."/>
            <person name="Mikhailova N."/>
            <person name="Pati A."/>
            <person name="Chen A."/>
            <person name="Palaniappan K."/>
            <person name="Land M."/>
            <person name="Hauser L."/>
            <person name="Pan C."/>
            <person name="Brambilla E.M."/>
            <person name="Rohde M."/>
            <person name="Spring S."/>
            <person name="Goker M."/>
            <person name="Detter J.C."/>
            <person name="Bristow J."/>
            <person name="Eisen J.A."/>
            <person name="Markowitz V."/>
            <person name="Hugenholtz P."/>
            <person name="Kyrpides N.C."/>
            <person name="Klenk H.P."/>
            <person name="Woyke T."/>
        </authorList>
    </citation>
    <scope>NUCLEOTIDE SEQUENCE [LARGE SCALE GENOMIC DNA]</scope>
    <source>
        <strain evidence="3">DSM 13258 / LMG 19739 / B1</strain>
    </source>
</reference>
<gene>
    <name evidence="2" type="ordered locus">Murru_2671</name>
</gene>
<dbReference type="InterPro" id="IPR029062">
    <property type="entry name" value="Class_I_gatase-like"/>
</dbReference>